<feature type="domain" description="Radical SAM core" evidence="6">
    <location>
        <begin position="14"/>
        <end position="231"/>
    </location>
</feature>
<keyword evidence="1" id="KW-0949">S-adenosyl-L-methionine</keyword>
<dbReference type="AlphaFoldDB" id="A0ABD6FEE1"/>
<dbReference type="InterPro" id="IPR011009">
    <property type="entry name" value="Kinase-like_dom_sf"/>
</dbReference>
<accession>A0ABD6FEE1</accession>
<evidence type="ECO:0000313" key="7">
    <source>
        <dbReference type="EMBL" id="MFO7191304.1"/>
    </source>
</evidence>
<dbReference type="SUPFAM" id="SSF56112">
    <property type="entry name" value="Protein kinase-like (PK-like)"/>
    <property type="match status" value="1"/>
</dbReference>
<dbReference type="PANTHER" id="PTHR11228">
    <property type="entry name" value="RADICAL SAM DOMAIN PROTEIN"/>
    <property type="match status" value="1"/>
</dbReference>
<reference evidence="7 8" key="1">
    <citation type="journal article" date="2021" name="BMC Genomics">
        <title>Genome-resolved metagenome and metatranscriptome analyses of thermophilic composting reveal key bacterial players and their metabolic interactions.</title>
        <authorList>
            <person name="Braga L.P.P."/>
            <person name="Pereira R.V."/>
            <person name="Martins L.F."/>
            <person name="Moura L.M.S."/>
            <person name="Sanchez F.B."/>
            <person name="Patane J.S.L."/>
            <person name="da Silva A.M."/>
            <person name="Setubal J.C."/>
        </authorList>
    </citation>
    <scope>NUCLEOTIDE SEQUENCE [LARGE SCALE GENOMIC DNA]</scope>
    <source>
        <strain evidence="7">ZC4RG45</strain>
    </source>
</reference>
<comment type="caution">
    <text evidence="7">The sequence shown here is derived from an EMBL/GenBank/DDBJ whole genome shotgun (WGS) entry which is preliminary data.</text>
</comment>
<dbReference type="CDD" id="cd01335">
    <property type="entry name" value="Radical_SAM"/>
    <property type="match status" value="1"/>
</dbReference>
<sequence>MTAATIDAPSSEVAAPLEFVWLEITGKCQFHCTHCFARSGPQGSHGSMTADDWKRVLDQVAATGVRLVQFIGGEPTLHPALPALVEYALTLGLRVEVFSNLGHVTDELWEVFRRPGVSLATSYYSGNPDEHTMITQRPASYEQTRRNIARAVQYQIPIRVGIIKVLDEQDIEGARADLLALGVPEQAIGFDNVRALGRAAGIAPRHTPLGGCDAGELCGGCGDGKLAVMPDGSVTPCGDGPRSGVGHRDDAQHHRDRRAVAPCPPASDRARHARAPANRVPTGWQRRELLPGERSLRCGMSTRWWRHQLLPGERGGAEGVTNSESAERLEATFRRWLLGHRDRAAKRLGLTVIGEPQFGVGLRSVSGLCRTSGGEPRWLRVGAELASDVRAFPLVWTGIAESNAVRGVPKPYVLASTDYTDEFNGLQFCVRADAMTVIDGQPISSSRVLRHPVDLPDQWWRDLRSALDTLRATPTDRVKKNPAADARIRKVLGFDLVIPQQETVHGDLHWANLYQPLAILDWELWGRGPAGADAAKLYCLSLLMPEVAHKVYEVFEDQLASDTGRLTLLHVAAKLLQPAKQEFPDLIDPLHDLIRTLL</sequence>
<dbReference type="Proteomes" id="UP000249324">
    <property type="component" value="Unassembled WGS sequence"/>
</dbReference>
<dbReference type="InterPro" id="IPR013785">
    <property type="entry name" value="Aldolase_TIM"/>
</dbReference>
<evidence type="ECO:0000256" key="1">
    <source>
        <dbReference type="ARBA" id="ARBA00022691"/>
    </source>
</evidence>
<organism evidence="7 8">
    <name type="scientific">Thermocrispum agreste</name>
    <dbReference type="NCBI Taxonomy" id="37925"/>
    <lineage>
        <taxon>Bacteria</taxon>
        <taxon>Bacillati</taxon>
        <taxon>Actinomycetota</taxon>
        <taxon>Actinomycetes</taxon>
        <taxon>Pseudonocardiales</taxon>
        <taxon>Pseudonocardiaceae</taxon>
        <taxon>Thermocrispum</taxon>
    </lineage>
</organism>
<keyword evidence="2" id="KW-0479">Metal-binding</keyword>
<dbReference type="InterPro" id="IPR007197">
    <property type="entry name" value="rSAM"/>
</dbReference>
<dbReference type="GO" id="GO:0051536">
    <property type="term" value="F:iron-sulfur cluster binding"/>
    <property type="evidence" value="ECO:0007669"/>
    <property type="project" value="UniProtKB-KW"/>
</dbReference>
<dbReference type="GO" id="GO:0046872">
    <property type="term" value="F:metal ion binding"/>
    <property type="evidence" value="ECO:0007669"/>
    <property type="project" value="UniProtKB-KW"/>
</dbReference>
<evidence type="ECO:0000256" key="3">
    <source>
        <dbReference type="ARBA" id="ARBA00023004"/>
    </source>
</evidence>
<keyword evidence="3" id="KW-0408">Iron</keyword>
<dbReference type="Pfam" id="PF04055">
    <property type="entry name" value="Radical_SAM"/>
    <property type="match status" value="1"/>
</dbReference>
<dbReference type="SFLD" id="SFLDS00029">
    <property type="entry name" value="Radical_SAM"/>
    <property type="match status" value="1"/>
</dbReference>
<gene>
    <name evidence="7" type="ORF">DIU77_003565</name>
</gene>
<evidence type="ECO:0000256" key="2">
    <source>
        <dbReference type="ARBA" id="ARBA00022723"/>
    </source>
</evidence>
<feature type="region of interest" description="Disordered" evidence="5">
    <location>
        <begin position="238"/>
        <end position="276"/>
    </location>
</feature>
<evidence type="ECO:0000313" key="8">
    <source>
        <dbReference type="Proteomes" id="UP000249324"/>
    </source>
</evidence>
<dbReference type="PROSITE" id="PS51918">
    <property type="entry name" value="RADICAL_SAM"/>
    <property type="match status" value="1"/>
</dbReference>
<protein>
    <submittedName>
        <fullName evidence="7">Radical SAM protein</fullName>
    </submittedName>
</protein>
<proteinExistence type="predicted"/>
<evidence type="ECO:0000256" key="4">
    <source>
        <dbReference type="ARBA" id="ARBA00023014"/>
    </source>
</evidence>
<dbReference type="InterPro" id="IPR058240">
    <property type="entry name" value="rSAM_sf"/>
</dbReference>
<dbReference type="PANTHER" id="PTHR11228:SF34">
    <property type="entry name" value="TUNGSTEN-CONTAINING ALDEHYDE FERREDOXIN OXIDOREDUCTASE COFACTOR MODIFYING PROTEIN"/>
    <property type="match status" value="1"/>
</dbReference>
<keyword evidence="4" id="KW-0411">Iron-sulfur</keyword>
<dbReference type="InterPro" id="IPR050377">
    <property type="entry name" value="Radical_SAM_PqqE_MftC-like"/>
</dbReference>
<evidence type="ECO:0000256" key="5">
    <source>
        <dbReference type="SAM" id="MobiDB-lite"/>
    </source>
</evidence>
<name>A0ABD6FEE1_9PSEU</name>
<dbReference type="Gene3D" id="3.20.20.70">
    <property type="entry name" value="Aldolase class I"/>
    <property type="match status" value="1"/>
</dbReference>
<dbReference type="SUPFAM" id="SSF102114">
    <property type="entry name" value="Radical SAM enzymes"/>
    <property type="match status" value="1"/>
</dbReference>
<dbReference type="SFLD" id="SFLDG01067">
    <property type="entry name" value="SPASM/twitch_domain_containing"/>
    <property type="match status" value="1"/>
</dbReference>
<evidence type="ECO:0000259" key="6">
    <source>
        <dbReference type="PROSITE" id="PS51918"/>
    </source>
</evidence>
<dbReference type="EMBL" id="QGUI02000023">
    <property type="protein sequence ID" value="MFO7191304.1"/>
    <property type="molecule type" value="Genomic_DNA"/>
</dbReference>
<dbReference type="Gene3D" id="3.90.1200.10">
    <property type="match status" value="1"/>
</dbReference>